<sequence>MCITTHQRCEQMSIAVTKVKQTVLNIPKHAKVCILVRQAKLA</sequence>
<protein>
    <submittedName>
        <fullName evidence="1">Uncharacterized protein</fullName>
    </submittedName>
</protein>
<reference evidence="1 2" key="1">
    <citation type="submission" date="2009-04" db="EMBL/GenBank/DDBJ databases">
        <authorList>
            <person name="Weinstock G."/>
            <person name="Sodergren E."/>
            <person name="Clifton S."/>
            <person name="Fulton L."/>
            <person name="Fulton B."/>
            <person name="Courtney L."/>
            <person name="Fronick C."/>
            <person name="Harrison M."/>
            <person name="Strong C."/>
            <person name="Farmer C."/>
            <person name="Delahaunty K."/>
            <person name="Markovic C."/>
            <person name="Hall O."/>
            <person name="Minx P."/>
            <person name="Tomlinson C."/>
            <person name="Mitreva M."/>
            <person name="Nelson J."/>
            <person name="Hou S."/>
            <person name="Wollam A."/>
            <person name="Pepin K.H."/>
            <person name="Johnson M."/>
            <person name="Bhonagiri V."/>
            <person name="Nash W.E."/>
            <person name="Warren W."/>
            <person name="Chinwalla A."/>
            <person name="Mardis E.R."/>
            <person name="Wilson R.K."/>
        </authorList>
    </citation>
    <scope>NUCLEOTIDE SEQUENCE [LARGE SCALE GENOMIC DNA]</scope>
    <source>
        <strain evidence="1 2">DSM 13280</strain>
    </source>
</reference>
<dbReference type="HOGENOM" id="CLU_3250003_0_0_11"/>
<comment type="caution">
    <text evidence="1">The sequence shown here is derived from an EMBL/GenBank/DDBJ whole genome shotgun (WGS) entry which is preliminary data.</text>
</comment>
<dbReference type="Proteomes" id="UP000003295">
    <property type="component" value="Unassembled WGS sequence"/>
</dbReference>
<organism evidence="1 2">
    <name type="scientific">Collinsella intestinalis DSM 13280</name>
    <dbReference type="NCBI Taxonomy" id="521003"/>
    <lineage>
        <taxon>Bacteria</taxon>
        <taxon>Bacillati</taxon>
        <taxon>Actinomycetota</taxon>
        <taxon>Coriobacteriia</taxon>
        <taxon>Coriobacteriales</taxon>
        <taxon>Coriobacteriaceae</taxon>
        <taxon>Collinsella</taxon>
    </lineage>
</organism>
<gene>
    <name evidence="1" type="ORF">COLINT_02644</name>
</gene>
<dbReference type="STRING" id="521003.COLINT_02644"/>
<name>C4F9B0_9ACTN</name>
<proteinExistence type="predicted"/>
<dbReference type="AlphaFoldDB" id="C4F9B0"/>
<evidence type="ECO:0000313" key="1">
    <source>
        <dbReference type="EMBL" id="EEP44598.1"/>
    </source>
</evidence>
<accession>C4F9B0</accession>
<evidence type="ECO:0000313" key="2">
    <source>
        <dbReference type="Proteomes" id="UP000003295"/>
    </source>
</evidence>
<dbReference type="EMBL" id="ABXH02000013">
    <property type="protein sequence ID" value="EEP44598.1"/>
    <property type="molecule type" value="Genomic_DNA"/>
</dbReference>